<evidence type="ECO:0000313" key="2">
    <source>
        <dbReference type="Proteomes" id="UP001372338"/>
    </source>
</evidence>
<organism evidence="1 2">
    <name type="scientific">Crotalaria pallida</name>
    <name type="common">Smooth rattlebox</name>
    <name type="synonym">Crotalaria striata</name>
    <dbReference type="NCBI Taxonomy" id="3830"/>
    <lineage>
        <taxon>Eukaryota</taxon>
        <taxon>Viridiplantae</taxon>
        <taxon>Streptophyta</taxon>
        <taxon>Embryophyta</taxon>
        <taxon>Tracheophyta</taxon>
        <taxon>Spermatophyta</taxon>
        <taxon>Magnoliopsida</taxon>
        <taxon>eudicotyledons</taxon>
        <taxon>Gunneridae</taxon>
        <taxon>Pentapetalae</taxon>
        <taxon>rosids</taxon>
        <taxon>fabids</taxon>
        <taxon>Fabales</taxon>
        <taxon>Fabaceae</taxon>
        <taxon>Papilionoideae</taxon>
        <taxon>50 kb inversion clade</taxon>
        <taxon>genistoids sensu lato</taxon>
        <taxon>core genistoids</taxon>
        <taxon>Crotalarieae</taxon>
        <taxon>Crotalaria</taxon>
    </lineage>
</organism>
<proteinExistence type="predicted"/>
<protein>
    <submittedName>
        <fullName evidence="1">Uncharacterized protein</fullName>
    </submittedName>
</protein>
<dbReference type="Proteomes" id="UP001372338">
    <property type="component" value="Unassembled WGS sequence"/>
</dbReference>
<gene>
    <name evidence="1" type="ORF">RIF29_19805</name>
</gene>
<accession>A0AAN9F1C9</accession>
<evidence type="ECO:0000313" key="1">
    <source>
        <dbReference type="EMBL" id="KAK7267141.1"/>
    </source>
</evidence>
<keyword evidence="2" id="KW-1185">Reference proteome</keyword>
<name>A0AAN9F1C9_CROPI</name>
<reference evidence="1 2" key="1">
    <citation type="submission" date="2024-01" db="EMBL/GenBank/DDBJ databases">
        <title>The genomes of 5 underutilized Papilionoideae crops provide insights into root nodulation and disease resistanc.</title>
        <authorList>
            <person name="Yuan L."/>
        </authorList>
    </citation>
    <scope>NUCLEOTIDE SEQUENCE [LARGE SCALE GENOMIC DNA]</scope>
    <source>
        <strain evidence="1">ZHUSHIDOU_FW_LH</strain>
        <tissue evidence="1">Leaf</tissue>
    </source>
</reference>
<dbReference type="AlphaFoldDB" id="A0AAN9F1C9"/>
<sequence length="155" mass="17611">MLFLLWANFFREQFISQPLAYYLSLNFWQSSNRTFHICRLHLPSGGRARKTLTRVSAGSSTKIVGVSLRKSFTGRVLQRKSDVQLDASKKDSRAYLDHQKNDTNGGQSVVITNDRFARKPLLASRMFIGTSKRMELAQVIVSSIANFPANFSTYK</sequence>
<comment type="caution">
    <text evidence="1">The sequence shown here is derived from an EMBL/GenBank/DDBJ whole genome shotgun (WGS) entry which is preliminary data.</text>
</comment>
<dbReference type="EMBL" id="JAYWIO010000004">
    <property type="protein sequence ID" value="KAK7267141.1"/>
    <property type="molecule type" value="Genomic_DNA"/>
</dbReference>